<feature type="chain" id="PRO_5031406305" description="DUF4087 domain-containing protein" evidence="1">
    <location>
        <begin position="22"/>
        <end position="122"/>
    </location>
</feature>
<dbReference type="RefSeq" id="WP_165135501.1">
    <property type="nucleotide sequence ID" value="NZ_CP049250.1"/>
</dbReference>
<dbReference type="Proteomes" id="UP000519897">
    <property type="component" value="Unassembled WGS sequence"/>
</dbReference>
<keyword evidence="1" id="KW-0732">Signal</keyword>
<sequence length="122" mass="13339">MKKRASIALAITFLMATAATAAENRCGWIVNPTPGNYWLDDKEGSWMIMAQGSDVEAKGAENMPDFSAGQFVRTNGYYGYACTCMSVDVDRAEKRITQIHSVKQLALAKCKGDKSLPKPNVD</sequence>
<organism evidence="2 3">
    <name type="scientific">Rhizobium rhizoryzae</name>
    <dbReference type="NCBI Taxonomy" id="451876"/>
    <lineage>
        <taxon>Bacteria</taxon>
        <taxon>Pseudomonadati</taxon>
        <taxon>Pseudomonadota</taxon>
        <taxon>Alphaproteobacteria</taxon>
        <taxon>Hyphomicrobiales</taxon>
        <taxon>Rhizobiaceae</taxon>
        <taxon>Rhizobium/Agrobacterium group</taxon>
        <taxon>Rhizobium</taxon>
    </lineage>
</organism>
<reference evidence="2 3" key="1">
    <citation type="submission" date="2020-08" db="EMBL/GenBank/DDBJ databases">
        <title>Genomic Encyclopedia of Type Strains, Phase IV (KMG-IV): sequencing the most valuable type-strain genomes for metagenomic binning, comparative biology and taxonomic classification.</title>
        <authorList>
            <person name="Goeker M."/>
        </authorList>
    </citation>
    <scope>NUCLEOTIDE SEQUENCE [LARGE SCALE GENOMIC DNA]</scope>
    <source>
        <strain evidence="2 3">DSM 29514</strain>
    </source>
</reference>
<protein>
    <recommendedName>
        <fullName evidence="4">DUF4087 domain-containing protein</fullName>
    </recommendedName>
</protein>
<dbReference type="EMBL" id="JACIEC010000001">
    <property type="protein sequence ID" value="MBB4141843.1"/>
    <property type="molecule type" value="Genomic_DNA"/>
</dbReference>
<evidence type="ECO:0008006" key="4">
    <source>
        <dbReference type="Google" id="ProtNLM"/>
    </source>
</evidence>
<evidence type="ECO:0000313" key="3">
    <source>
        <dbReference type="Proteomes" id="UP000519897"/>
    </source>
</evidence>
<comment type="caution">
    <text evidence="2">The sequence shown here is derived from an EMBL/GenBank/DDBJ whole genome shotgun (WGS) entry which is preliminary data.</text>
</comment>
<dbReference type="InterPro" id="IPR025145">
    <property type="entry name" value="DUF4087"/>
</dbReference>
<dbReference type="AlphaFoldDB" id="A0A7W6LCJ8"/>
<gene>
    <name evidence="2" type="ORF">GGQ72_000342</name>
</gene>
<proteinExistence type="predicted"/>
<evidence type="ECO:0000313" key="2">
    <source>
        <dbReference type="EMBL" id="MBB4141843.1"/>
    </source>
</evidence>
<accession>A0A7W6LCJ8</accession>
<evidence type="ECO:0000256" key="1">
    <source>
        <dbReference type="SAM" id="SignalP"/>
    </source>
</evidence>
<name>A0A7W6LCJ8_9HYPH</name>
<dbReference type="Pfam" id="PF13316">
    <property type="entry name" value="DUF4087"/>
    <property type="match status" value="1"/>
</dbReference>
<feature type="signal peptide" evidence="1">
    <location>
        <begin position="1"/>
        <end position="21"/>
    </location>
</feature>
<keyword evidence="3" id="KW-1185">Reference proteome</keyword>